<accession>A0A1F4RGZ8</accession>
<name>A0A1F4RGZ8_UNCSA</name>
<evidence type="ECO:0000313" key="1">
    <source>
        <dbReference type="EMBL" id="OGC07441.1"/>
    </source>
</evidence>
<dbReference type="AlphaFoldDB" id="A0A1F4RGZ8"/>
<reference evidence="1 2" key="1">
    <citation type="journal article" date="2016" name="Nat. Commun.">
        <title>Thousands of microbial genomes shed light on interconnected biogeochemical processes in an aquifer system.</title>
        <authorList>
            <person name="Anantharaman K."/>
            <person name="Brown C.T."/>
            <person name="Hug L.A."/>
            <person name="Sharon I."/>
            <person name="Castelle C.J."/>
            <person name="Probst A.J."/>
            <person name="Thomas B.C."/>
            <person name="Singh A."/>
            <person name="Wilkins M.J."/>
            <person name="Karaoz U."/>
            <person name="Brodie E.L."/>
            <person name="Williams K.H."/>
            <person name="Hubbard S.S."/>
            <person name="Banfield J.F."/>
        </authorList>
    </citation>
    <scope>NUCLEOTIDE SEQUENCE [LARGE SCALE GENOMIC DNA]</scope>
</reference>
<dbReference type="EMBL" id="METP01000004">
    <property type="protein sequence ID" value="OGC07441.1"/>
    <property type="molecule type" value="Genomic_DNA"/>
</dbReference>
<proteinExistence type="predicted"/>
<sequence length="135" mass="15855">MAKYSRKKNGQHKVIEEIRKQLVLQAERWGKKEYYTPQKLEEMVLEQCQAIKGDFLTEKANLEYEMQNIESDKKECLIKLEKLTGYLKKADRTTLIHKKAVSRFIEKLVGDRQKTQWALGKRLGQQKVSVLIGED</sequence>
<comment type="caution">
    <text evidence="1">The sequence shown here is derived from an EMBL/GenBank/DDBJ whole genome shotgun (WGS) entry which is preliminary data.</text>
</comment>
<dbReference type="Proteomes" id="UP000176938">
    <property type="component" value="Unassembled WGS sequence"/>
</dbReference>
<organism evidence="1 2">
    <name type="scientific">candidate division WOR-1 bacterium RIFCSPLOWO2_02_FULL_46_20</name>
    <dbReference type="NCBI Taxonomy" id="1802567"/>
    <lineage>
        <taxon>Bacteria</taxon>
        <taxon>Bacillati</taxon>
        <taxon>Saganbacteria</taxon>
    </lineage>
</organism>
<evidence type="ECO:0000313" key="2">
    <source>
        <dbReference type="Proteomes" id="UP000176938"/>
    </source>
</evidence>
<gene>
    <name evidence="1" type="ORF">A3H38_06430</name>
</gene>
<protein>
    <submittedName>
        <fullName evidence="1">Uncharacterized protein</fullName>
    </submittedName>
</protein>